<dbReference type="InterPro" id="IPR001238">
    <property type="entry name" value="DNA-binding_RecF"/>
</dbReference>
<evidence type="ECO:0000256" key="7">
    <source>
        <dbReference type="ARBA" id="ARBA00022840"/>
    </source>
</evidence>
<dbReference type="HAMAP" id="MF_00365">
    <property type="entry name" value="RecF"/>
    <property type="match status" value="1"/>
</dbReference>
<dbReference type="NCBIfam" id="TIGR00611">
    <property type="entry name" value="recf"/>
    <property type="match status" value="1"/>
</dbReference>
<dbReference type="GO" id="GO:0000731">
    <property type="term" value="P:DNA synthesis involved in DNA repair"/>
    <property type="evidence" value="ECO:0007669"/>
    <property type="project" value="TreeGrafter"/>
</dbReference>
<dbReference type="GO" id="GO:0006260">
    <property type="term" value="P:DNA replication"/>
    <property type="evidence" value="ECO:0007669"/>
    <property type="project" value="UniProtKB-UniRule"/>
</dbReference>
<keyword evidence="9 10" id="KW-0234">DNA repair</keyword>
<keyword evidence="9 10" id="KW-0742">SOS response</keyword>
<keyword evidence="9 10" id="KW-0227">DNA damage</keyword>
<evidence type="ECO:0000313" key="13">
    <source>
        <dbReference type="Proteomes" id="UP000249873"/>
    </source>
</evidence>
<dbReference type="InterPro" id="IPR018078">
    <property type="entry name" value="DNA-binding_RecF_CS"/>
</dbReference>
<dbReference type="Gene3D" id="1.20.1050.90">
    <property type="entry name" value="RecF/RecN/SMC, N-terminal domain"/>
    <property type="match status" value="1"/>
</dbReference>
<dbReference type="OrthoDB" id="9803889at2"/>
<dbReference type="InterPro" id="IPR042174">
    <property type="entry name" value="RecF_2"/>
</dbReference>
<dbReference type="GO" id="GO:0005737">
    <property type="term" value="C:cytoplasm"/>
    <property type="evidence" value="ECO:0007669"/>
    <property type="project" value="UniProtKB-SubCell"/>
</dbReference>
<dbReference type="PANTHER" id="PTHR32182">
    <property type="entry name" value="DNA REPLICATION AND REPAIR PROTEIN RECF"/>
    <property type="match status" value="1"/>
</dbReference>
<evidence type="ECO:0000256" key="5">
    <source>
        <dbReference type="ARBA" id="ARBA00022705"/>
    </source>
</evidence>
<sequence length="358" mass="41672">MYLKSIRLFNFRNHTDAQFQFSERVNCIVGQNGGGKTNLIDAVYFLALTKSSIQKQDQLSVTHDELIMVIDGNFVNRDKEENITLSVRKGQKKTLLADKVAYDRLTEHIGKYPVVLIAPDDTDMIRDASDTRRKLFDGIISQFDMDYLKAFQKYNRLMDQRNSLLKQFTEREYFDQEMLDSYSQPLVALAIEIANKRRSFLGEFEPEIVKHYKEISGGKEKVGIHYQSEVEDDFAKKFKNNEFRDRQAQRTTLGIHKDDYIFQLDDLPAKKFGSQGQKKSVVLSVRLAQFNLLEGRKGLKPILLLDDIFDKLDDSRIKKLIEKIDNDTFGQVFITDARPERTQRILENVKVEVKYIEL</sequence>
<name>A0A2Z4GG15_9BACT</name>
<evidence type="ECO:0000256" key="3">
    <source>
        <dbReference type="ARBA" id="ARBA00020170"/>
    </source>
</evidence>
<evidence type="ECO:0000256" key="8">
    <source>
        <dbReference type="ARBA" id="ARBA00023125"/>
    </source>
</evidence>
<reference evidence="12 13" key="1">
    <citation type="submission" date="2018-05" db="EMBL/GenBank/DDBJ databases">
        <title>Complete genome sequence of Arcticibacterium luteifluviistationis SM1504T, a cytophagaceae bacterium isolated from Arctic surface seawater.</title>
        <authorList>
            <person name="Li Y."/>
            <person name="Qin Q.-L."/>
        </authorList>
    </citation>
    <scope>NUCLEOTIDE SEQUENCE [LARGE SCALE GENOMIC DNA]</scope>
    <source>
        <strain evidence="12 13">SM1504</strain>
    </source>
</reference>
<dbReference type="GO" id="GO:0006302">
    <property type="term" value="P:double-strand break repair"/>
    <property type="evidence" value="ECO:0007669"/>
    <property type="project" value="TreeGrafter"/>
</dbReference>
<dbReference type="AlphaFoldDB" id="A0A2Z4GG15"/>
<comment type="similarity">
    <text evidence="2 9 10">Belongs to the RecF family.</text>
</comment>
<dbReference type="PANTHER" id="PTHR32182:SF0">
    <property type="entry name" value="DNA REPLICATION AND REPAIR PROTEIN RECF"/>
    <property type="match status" value="1"/>
</dbReference>
<dbReference type="Proteomes" id="UP000249873">
    <property type="component" value="Chromosome"/>
</dbReference>
<dbReference type="InterPro" id="IPR027417">
    <property type="entry name" value="P-loop_NTPase"/>
</dbReference>
<keyword evidence="7 9" id="KW-0067">ATP-binding</keyword>
<keyword evidence="4 9" id="KW-0963">Cytoplasm</keyword>
<evidence type="ECO:0000259" key="11">
    <source>
        <dbReference type="Pfam" id="PF02463"/>
    </source>
</evidence>
<feature type="binding site" evidence="9">
    <location>
        <begin position="30"/>
        <end position="37"/>
    </location>
    <ligand>
        <name>ATP</name>
        <dbReference type="ChEBI" id="CHEBI:30616"/>
    </ligand>
</feature>
<proteinExistence type="inferred from homology"/>
<keyword evidence="5 9" id="KW-0235">DNA replication</keyword>
<evidence type="ECO:0000256" key="1">
    <source>
        <dbReference type="ARBA" id="ARBA00004496"/>
    </source>
</evidence>
<evidence type="ECO:0000256" key="6">
    <source>
        <dbReference type="ARBA" id="ARBA00022741"/>
    </source>
</evidence>
<dbReference type="InterPro" id="IPR003395">
    <property type="entry name" value="RecF/RecN/SMC_N"/>
</dbReference>
<gene>
    <name evidence="9" type="primary">recF</name>
    <name evidence="12" type="ORF">DJ013_16705</name>
</gene>
<evidence type="ECO:0000256" key="2">
    <source>
        <dbReference type="ARBA" id="ARBA00008016"/>
    </source>
</evidence>
<organism evidence="12 13">
    <name type="scientific">Arcticibacterium luteifluviistationis</name>
    <dbReference type="NCBI Taxonomy" id="1784714"/>
    <lineage>
        <taxon>Bacteria</taxon>
        <taxon>Pseudomonadati</taxon>
        <taxon>Bacteroidota</taxon>
        <taxon>Cytophagia</taxon>
        <taxon>Cytophagales</taxon>
        <taxon>Leadbetterellaceae</taxon>
        <taxon>Arcticibacterium</taxon>
    </lineage>
</organism>
<dbReference type="GO" id="GO:0005524">
    <property type="term" value="F:ATP binding"/>
    <property type="evidence" value="ECO:0007669"/>
    <property type="project" value="UniProtKB-UniRule"/>
</dbReference>
<dbReference type="PROSITE" id="PS00618">
    <property type="entry name" value="RECF_2"/>
    <property type="match status" value="1"/>
</dbReference>
<dbReference type="RefSeq" id="WP_111373091.1">
    <property type="nucleotide sequence ID" value="NZ_CP029480.1"/>
</dbReference>
<dbReference type="Pfam" id="PF02463">
    <property type="entry name" value="SMC_N"/>
    <property type="match status" value="1"/>
</dbReference>
<dbReference type="EMBL" id="CP029480">
    <property type="protein sequence ID" value="AWV99723.1"/>
    <property type="molecule type" value="Genomic_DNA"/>
</dbReference>
<protein>
    <recommendedName>
        <fullName evidence="3 9">DNA replication and repair protein RecF</fullName>
    </recommendedName>
</protein>
<evidence type="ECO:0000256" key="4">
    <source>
        <dbReference type="ARBA" id="ARBA00022490"/>
    </source>
</evidence>
<dbReference type="KEGG" id="als:DJ013_16705"/>
<keyword evidence="8 9" id="KW-0238">DNA-binding</keyword>
<evidence type="ECO:0000256" key="10">
    <source>
        <dbReference type="RuleBase" id="RU000578"/>
    </source>
</evidence>
<comment type="function">
    <text evidence="9 10">The RecF protein is involved in DNA metabolism; it is required for DNA replication and normal SOS inducibility. RecF binds preferentially to single-stranded, linear DNA. It also seems to bind ATP.</text>
</comment>
<feature type="domain" description="RecF/RecN/SMC N-terminal" evidence="11">
    <location>
        <begin position="2"/>
        <end position="352"/>
    </location>
</feature>
<keyword evidence="13" id="KW-1185">Reference proteome</keyword>
<dbReference type="SUPFAM" id="SSF52540">
    <property type="entry name" value="P-loop containing nucleoside triphosphate hydrolases"/>
    <property type="match status" value="1"/>
</dbReference>
<evidence type="ECO:0000256" key="9">
    <source>
        <dbReference type="HAMAP-Rule" id="MF_00365"/>
    </source>
</evidence>
<keyword evidence="6 9" id="KW-0547">Nucleotide-binding</keyword>
<evidence type="ECO:0000313" key="12">
    <source>
        <dbReference type="EMBL" id="AWV99723.1"/>
    </source>
</evidence>
<dbReference type="GO" id="GO:0003697">
    <property type="term" value="F:single-stranded DNA binding"/>
    <property type="evidence" value="ECO:0007669"/>
    <property type="project" value="UniProtKB-UniRule"/>
</dbReference>
<accession>A0A2Z4GG15</accession>
<comment type="subcellular location">
    <subcellularLocation>
        <location evidence="1 9 10">Cytoplasm</location>
    </subcellularLocation>
</comment>
<dbReference type="Gene3D" id="3.40.50.300">
    <property type="entry name" value="P-loop containing nucleotide triphosphate hydrolases"/>
    <property type="match status" value="1"/>
</dbReference>
<dbReference type="GO" id="GO:0009432">
    <property type="term" value="P:SOS response"/>
    <property type="evidence" value="ECO:0007669"/>
    <property type="project" value="UniProtKB-UniRule"/>
</dbReference>